<dbReference type="STRING" id="1716141.STSP_20050"/>
<comment type="caution">
    <text evidence="2">The sequence shown here is derived from an EMBL/GenBank/DDBJ whole genome shotgun (WGS) entry which is preliminary data.</text>
</comment>
<evidence type="ECO:0000313" key="3">
    <source>
        <dbReference type="Proteomes" id="UP000077381"/>
    </source>
</evidence>
<dbReference type="PANTHER" id="PTHR35525:SF3">
    <property type="entry name" value="BLL6575 PROTEIN"/>
    <property type="match status" value="1"/>
</dbReference>
<keyword evidence="3" id="KW-1185">Reference proteome</keyword>
<protein>
    <submittedName>
        <fullName evidence="2">CGNR zinc finger</fullName>
    </submittedName>
</protein>
<dbReference type="Pfam" id="PF07336">
    <property type="entry name" value="ABATE"/>
    <property type="match status" value="1"/>
</dbReference>
<feature type="domain" description="Zinc finger CGNR" evidence="1">
    <location>
        <begin position="152"/>
        <end position="195"/>
    </location>
</feature>
<accession>A0A177HW88</accession>
<reference evidence="2 3" key="1">
    <citation type="submission" date="2015-12" db="EMBL/GenBank/DDBJ databases">
        <title>Genome sequence of Streptomyces sp. G25.</title>
        <authorList>
            <person name="Poehlein A."/>
            <person name="Roettig A."/>
            <person name="Hiessl S."/>
            <person name="Hauschild P."/>
            <person name="Schauer J."/>
            <person name="Madkour M.H."/>
            <person name="Al-Ansari A.M."/>
            <person name="Almakishah N.H."/>
            <person name="Steinbuechel A."/>
            <person name="Daniel R."/>
        </authorList>
    </citation>
    <scope>NUCLEOTIDE SEQUENCE [LARGE SCALE GENOMIC DNA]</scope>
    <source>
        <strain evidence="3">G25(2015)</strain>
    </source>
</reference>
<evidence type="ECO:0000313" key="2">
    <source>
        <dbReference type="EMBL" id="OAH14494.1"/>
    </source>
</evidence>
<dbReference type="InterPro" id="IPR023286">
    <property type="entry name" value="ABATE_dom_sf"/>
</dbReference>
<dbReference type="AlphaFoldDB" id="A0A177HW88"/>
<dbReference type="EMBL" id="LOHS01000061">
    <property type="protein sequence ID" value="OAH14494.1"/>
    <property type="molecule type" value="Genomic_DNA"/>
</dbReference>
<organism evidence="2 3">
    <name type="scientific">Streptomyces jeddahensis</name>
    <dbReference type="NCBI Taxonomy" id="1716141"/>
    <lineage>
        <taxon>Bacteria</taxon>
        <taxon>Bacillati</taxon>
        <taxon>Actinomycetota</taxon>
        <taxon>Actinomycetes</taxon>
        <taxon>Kitasatosporales</taxon>
        <taxon>Streptomycetaceae</taxon>
        <taxon>Streptomyces</taxon>
    </lineage>
</organism>
<evidence type="ECO:0000259" key="1">
    <source>
        <dbReference type="Pfam" id="PF11706"/>
    </source>
</evidence>
<dbReference type="RefSeq" id="WP_107441251.1">
    <property type="nucleotide sequence ID" value="NZ_LOHS01000061.1"/>
</dbReference>
<sequence>MIERATVDEPTAADLEFRFRSGRLCLDFAGTLGARWRDGGYERLRTPADLARWYIEAGLLVEPVEVTAAALARARTVREAVYRAAKALIAGGSPSPADEETINAAAAEPPLIPRMHGRAATLAAPVDGAEGAALSTLARDAIGLFTSPEAERMRECESDACSLLFVDLSRPGRRRWCSSTACGGKERAANYRERQRSLPRR</sequence>
<dbReference type="Proteomes" id="UP000077381">
    <property type="component" value="Unassembled WGS sequence"/>
</dbReference>
<dbReference type="OrthoDB" id="123307at2"/>
<gene>
    <name evidence="2" type="ORF">STSP_20050</name>
</gene>
<dbReference type="PANTHER" id="PTHR35525">
    <property type="entry name" value="BLL6575 PROTEIN"/>
    <property type="match status" value="1"/>
</dbReference>
<dbReference type="InterPro" id="IPR010852">
    <property type="entry name" value="ABATE"/>
</dbReference>
<dbReference type="PATRIC" id="fig|1716141.3.peg.2102"/>
<proteinExistence type="predicted"/>
<dbReference type="InterPro" id="IPR021005">
    <property type="entry name" value="Znf_CGNR"/>
</dbReference>
<dbReference type="SUPFAM" id="SSF160904">
    <property type="entry name" value="Jann2411-like"/>
    <property type="match status" value="1"/>
</dbReference>
<dbReference type="Gene3D" id="1.10.3300.10">
    <property type="entry name" value="Jann2411-like domain"/>
    <property type="match status" value="1"/>
</dbReference>
<dbReference type="Pfam" id="PF11706">
    <property type="entry name" value="zf-CGNR"/>
    <property type="match status" value="1"/>
</dbReference>
<name>A0A177HW88_9ACTN</name>